<name>A0ABR9WCM4_9BACT</name>
<gene>
    <name evidence="1" type="ORF">IEE83_15165</name>
</gene>
<dbReference type="EMBL" id="JACYGY010000001">
    <property type="protein sequence ID" value="MBE9463228.1"/>
    <property type="molecule type" value="Genomic_DNA"/>
</dbReference>
<reference evidence="2" key="1">
    <citation type="submission" date="2023-07" db="EMBL/GenBank/DDBJ databases">
        <title>Dyadobacter sp. nov 'subterranea' isolated from contaminted grondwater.</title>
        <authorList>
            <person name="Szabo I."/>
            <person name="Al-Omari J."/>
            <person name="Szerdahelyi S.G."/>
            <person name="Rado J."/>
        </authorList>
    </citation>
    <scope>NUCLEOTIDE SEQUENCE [LARGE SCALE GENOMIC DNA]</scope>
    <source>
        <strain evidence="2">UP-52</strain>
    </source>
</reference>
<evidence type="ECO:0000313" key="1">
    <source>
        <dbReference type="EMBL" id="MBE9463228.1"/>
    </source>
</evidence>
<keyword evidence="2" id="KW-1185">Reference proteome</keyword>
<organism evidence="1 2">
    <name type="scientific">Dyadobacter subterraneus</name>
    <dbReference type="NCBI Taxonomy" id="2773304"/>
    <lineage>
        <taxon>Bacteria</taxon>
        <taxon>Pseudomonadati</taxon>
        <taxon>Bacteroidota</taxon>
        <taxon>Cytophagia</taxon>
        <taxon>Cytophagales</taxon>
        <taxon>Spirosomataceae</taxon>
        <taxon>Dyadobacter</taxon>
    </lineage>
</organism>
<dbReference type="RefSeq" id="WP_194121375.1">
    <property type="nucleotide sequence ID" value="NZ_JACYGY010000001.1"/>
</dbReference>
<evidence type="ECO:0000313" key="2">
    <source>
        <dbReference type="Proteomes" id="UP000634134"/>
    </source>
</evidence>
<dbReference type="Proteomes" id="UP000634134">
    <property type="component" value="Unassembled WGS sequence"/>
</dbReference>
<proteinExistence type="predicted"/>
<accession>A0ABR9WCM4</accession>
<comment type="caution">
    <text evidence="1">The sequence shown here is derived from an EMBL/GenBank/DDBJ whole genome shotgun (WGS) entry which is preliminary data.</text>
</comment>
<protein>
    <submittedName>
        <fullName evidence="1">Uncharacterized protein</fullName>
    </submittedName>
</protein>
<sequence length="70" mass="7712">MSSTDAPYASSVLKNISTPWRMIVILEGESMINEVSSLTAPDFEEGGKKLSGYIVGKKTTLLIYVNRIIF</sequence>